<dbReference type="Proteomes" id="UP000547528">
    <property type="component" value="Unassembled WGS sequence"/>
</dbReference>
<dbReference type="AlphaFoldDB" id="A0A7W5TSX6"/>
<feature type="domain" description="Smf/DprA SLOG" evidence="2">
    <location>
        <begin position="108"/>
        <end position="340"/>
    </location>
</feature>
<evidence type="ECO:0000313" key="4">
    <source>
        <dbReference type="Proteomes" id="UP000547528"/>
    </source>
</evidence>
<dbReference type="PANTHER" id="PTHR43022">
    <property type="entry name" value="PROTEIN SMF"/>
    <property type="match status" value="1"/>
</dbReference>
<name>A0A7W5TSX6_9MICC</name>
<evidence type="ECO:0000256" key="1">
    <source>
        <dbReference type="ARBA" id="ARBA00006525"/>
    </source>
</evidence>
<dbReference type="GO" id="GO:0009294">
    <property type="term" value="P:DNA-mediated transformation"/>
    <property type="evidence" value="ECO:0007669"/>
    <property type="project" value="InterPro"/>
</dbReference>
<reference evidence="3 4" key="1">
    <citation type="submission" date="2020-08" db="EMBL/GenBank/DDBJ databases">
        <title>Sequencing the genomes of 1000 actinobacteria strains.</title>
        <authorList>
            <person name="Klenk H.-P."/>
        </authorList>
    </citation>
    <scope>NUCLEOTIDE SEQUENCE [LARGE SCALE GENOMIC DNA]</scope>
    <source>
        <strain evidence="3 4">DSM 28238</strain>
    </source>
</reference>
<keyword evidence="4" id="KW-1185">Reference proteome</keyword>
<dbReference type="PANTHER" id="PTHR43022:SF1">
    <property type="entry name" value="PROTEIN SMF"/>
    <property type="match status" value="1"/>
</dbReference>
<accession>A0A7W5TSX6</accession>
<dbReference type="EMBL" id="JACIBT010000001">
    <property type="protein sequence ID" value="MBB3667188.1"/>
    <property type="molecule type" value="Genomic_DNA"/>
</dbReference>
<evidence type="ECO:0000259" key="2">
    <source>
        <dbReference type="Pfam" id="PF02481"/>
    </source>
</evidence>
<dbReference type="RefSeq" id="WP_183357540.1">
    <property type="nucleotide sequence ID" value="NZ_BAABKR010000001.1"/>
</dbReference>
<comment type="similarity">
    <text evidence="1">Belongs to the DprA/Smf family.</text>
</comment>
<dbReference type="Pfam" id="PF02481">
    <property type="entry name" value="DNA_processg_A"/>
    <property type="match status" value="1"/>
</dbReference>
<proteinExistence type="inferred from homology"/>
<dbReference type="Gene3D" id="3.40.50.450">
    <property type="match status" value="1"/>
</dbReference>
<gene>
    <name evidence="3" type="ORF">FHX47_000781</name>
</gene>
<organism evidence="3 4">
    <name type="scientific">Garicola koreensis</name>
    <dbReference type="NCBI Taxonomy" id="1262554"/>
    <lineage>
        <taxon>Bacteria</taxon>
        <taxon>Bacillati</taxon>
        <taxon>Actinomycetota</taxon>
        <taxon>Actinomycetes</taxon>
        <taxon>Micrococcales</taxon>
        <taxon>Micrococcaceae</taxon>
        <taxon>Garicola</taxon>
    </lineage>
</organism>
<protein>
    <submittedName>
        <fullName evidence="3">DNA processing protein</fullName>
    </submittedName>
</protein>
<dbReference type="SUPFAM" id="SSF102405">
    <property type="entry name" value="MCP/YpsA-like"/>
    <property type="match status" value="1"/>
</dbReference>
<dbReference type="InterPro" id="IPR057666">
    <property type="entry name" value="DrpA_SLOG"/>
</dbReference>
<evidence type="ECO:0000313" key="3">
    <source>
        <dbReference type="EMBL" id="MBB3667188.1"/>
    </source>
</evidence>
<dbReference type="InterPro" id="IPR003488">
    <property type="entry name" value="DprA"/>
</dbReference>
<comment type="caution">
    <text evidence="3">The sequence shown here is derived from an EMBL/GenBank/DDBJ whole genome shotgun (WGS) entry which is preliminary data.</text>
</comment>
<sequence length="427" mass="45386">MSTPPQADWAPPQLRKQRCELSRLIEPGDLLGPTAVAALGVARTHELIFSGRRPTSDEQQAVAAAALEAGLNTSRLTLAGGLERWRTRAEQANGERDLRVLHRLGGGLIVPEDDAWPAQLNDLYPATPLGLYFRGPAVTADADPQQNYQLALQRLPAPPRSIAVVGSREMTDYGGRAAFELAEQLAGHGVSILSGGAYGIDAAAHRGALHAEHDERGASPTCAVLAGGVDRFYPAGNERLLRAVTERGLLLSEMAPGSTPTRHRFLHRNRIIAALAAAVVVIEARWRSGALSTAHHGLGLGRAVGAFPGSVYSSSSSGCHRLLRDTPAELVTDAAEVLEMIVAGPGAEQPALQIPSTEPVTTPDRAADHLNDLDQRLYDALPAQRSTTAGKLCGVAGLPMPQVLAGMSRLERRGLASVADGRWRRER</sequence>